<feature type="transmembrane region" description="Helical" evidence="5">
    <location>
        <begin position="197"/>
        <end position="216"/>
    </location>
</feature>
<sequence length="280" mass="29291">MPALDMGWGEIAGFAAAIAAAIAAAGAVSGLLAGLFGIGGGAVLVPVFYQVFGLLDVDESVRMHVSVGSSLAIIVPTAIRSFMAHRARGAVDMDLLKSFLIPVPVGVLLASLAAASISSEGLRMIFAVLALLFGIRLLLNRESWRLGGRLPGNPWRALAGVVIGFFSTLMGIGGGIMNNTFMSLYGRPMHQAVATSSGVGLLISVPGTVGYIWAGWSNPDLPIASTGYINWIAVALVIPIALIVTPYGVQLAHWLKKRHLEVGFGLFCLFVSARFFVSLA</sequence>
<evidence type="ECO:0000256" key="4">
    <source>
        <dbReference type="ARBA" id="ARBA00023136"/>
    </source>
</evidence>
<keyword evidence="3 5" id="KW-1133">Transmembrane helix</keyword>
<feature type="transmembrane region" description="Helical" evidence="5">
    <location>
        <begin position="31"/>
        <end position="52"/>
    </location>
</feature>
<dbReference type="RefSeq" id="WP_353641767.1">
    <property type="nucleotide sequence ID" value="NZ_CP159253.1"/>
</dbReference>
<dbReference type="PANTHER" id="PTHR43483:SF3">
    <property type="entry name" value="MEMBRANE TRANSPORTER PROTEIN HI_0806-RELATED"/>
    <property type="match status" value="1"/>
</dbReference>
<keyword evidence="5" id="KW-1003">Cell membrane</keyword>
<evidence type="ECO:0000256" key="1">
    <source>
        <dbReference type="ARBA" id="ARBA00004141"/>
    </source>
</evidence>
<evidence type="ECO:0000256" key="2">
    <source>
        <dbReference type="ARBA" id="ARBA00022692"/>
    </source>
</evidence>
<dbReference type="PANTHER" id="PTHR43483">
    <property type="entry name" value="MEMBRANE TRANSPORTER PROTEIN HI_0806-RELATED"/>
    <property type="match status" value="1"/>
</dbReference>
<feature type="transmembrane region" description="Helical" evidence="5">
    <location>
        <begin position="121"/>
        <end position="139"/>
    </location>
</feature>
<comment type="subcellular location">
    <subcellularLocation>
        <location evidence="5">Cell membrane</location>
        <topology evidence="5">Multi-pass membrane protein</topology>
    </subcellularLocation>
    <subcellularLocation>
        <location evidence="1">Membrane</location>
        <topology evidence="1">Multi-pass membrane protein</topology>
    </subcellularLocation>
</comment>
<gene>
    <name evidence="6" type="ORF">ABVK50_09625</name>
</gene>
<keyword evidence="4 5" id="KW-0472">Membrane</keyword>
<name>A0AAU8CWH7_9HYPH</name>
<dbReference type="InterPro" id="IPR002781">
    <property type="entry name" value="TM_pro_TauE-like"/>
</dbReference>
<comment type="similarity">
    <text evidence="5">Belongs to the 4-toluene sulfonate uptake permease (TSUP) (TC 2.A.102) family.</text>
</comment>
<evidence type="ECO:0000313" key="6">
    <source>
        <dbReference type="EMBL" id="XCG50708.1"/>
    </source>
</evidence>
<feature type="transmembrane region" description="Helical" evidence="5">
    <location>
        <begin position="64"/>
        <end position="83"/>
    </location>
</feature>
<reference evidence="6" key="1">
    <citation type="submission" date="2024-06" db="EMBL/GenBank/DDBJ databases">
        <title>Mesorhizobium karijinii sp. nov., a symbiont of the iconic Swainsona formosa from arid Australia.</title>
        <authorList>
            <person name="Hill Y.J."/>
            <person name="Watkin E.L.J."/>
            <person name="O'Hara G.W."/>
            <person name="Terpolilli J."/>
            <person name="Tye M.L."/>
            <person name="Kohlmeier M.G."/>
        </authorList>
    </citation>
    <scope>NUCLEOTIDE SEQUENCE</scope>
    <source>
        <strain evidence="6">WSM2240</strain>
    </source>
</reference>
<feature type="transmembrane region" description="Helical" evidence="5">
    <location>
        <begin position="155"/>
        <end position="177"/>
    </location>
</feature>
<keyword evidence="2 5" id="KW-0812">Transmembrane</keyword>
<protein>
    <recommendedName>
        <fullName evidence="5">Probable membrane transporter protein</fullName>
    </recommendedName>
</protein>
<accession>A0AAU8CWH7</accession>
<evidence type="ECO:0000256" key="5">
    <source>
        <dbReference type="RuleBase" id="RU363041"/>
    </source>
</evidence>
<dbReference type="GO" id="GO:0005886">
    <property type="term" value="C:plasma membrane"/>
    <property type="evidence" value="ECO:0007669"/>
    <property type="project" value="UniProtKB-SubCell"/>
</dbReference>
<proteinExistence type="inferred from homology"/>
<feature type="transmembrane region" description="Helical" evidence="5">
    <location>
        <begin position="6"/>
        <end position="24"/>
    </location>
</feature>
<dbReference type="AlphaFoldDB" id="A0AAU8CWH7"/>
<evidence type="ECO:0000256" key="3">
    <source>
        <dbReference type="ARBA" id="ARBA00022989"/>
    </source>
</evidence>
<feature type="transmembrane region" description="Helical" evidence="5">
    <location>
        <begin position="95"/>
        <end position="115"/>
    </location>
</feature>
<organism evidence="6">
    <name type="scientific">Mesorhizobium sp. WSM2240</name>
    <dbReference type="NCBI Taxonomy" id="3228851"/>
    <lineage>
        <taxon>Bacteria</taxon>
        <taxon>Pseudomonadati</taxon>
        <taxon>Pseudomonadota</taxon>
        <taxon>Alphaproteobacteria</taxon>
        <taxon>Hyphomicrobiales</taxon>
        <taxon>Phyllobacteriaceae</taxon>
        <taxon>Mesorhizobium</taxon>
    </lineage>
</organism>
<dbReference type="EMBL" id="CP159253">
    <property type="protein sequence ID" value="XCG50708.1"/>
    <property type="molecule type" value="Genomic_DNA"/>
</dbReference>
<dbReference type="Pfam" id="PF01925">
    <property type="entry name" value="TauE"/>
    <property type="match status" value="1"/>
</dbReference>
<feature type="transmembrane region" description="Helical" evidence="5">
    <location>
        <begin position="228"/>
        <end position="248"/>
    </location>
</feature>
<feature type="transmembrane region" description="Helical" evidence="5">
    <location>
        <begin position="260"/>
        <end position="277"/>
    </location>
</feature>